<proteinExistence type="predicted"/>
<gene>
    <name evidence="1" type="ORF">B1B_08790</name>
</gene>
<reference evidence="1" key="2">
    <citation type="journal article" date="2014" name="ISME J.">
        <title>Microbial stratification in low pH oxic and suboxic macroscopic growths along an acid mine drainage.</title>
        <authorList>
            <person name="Mendez-Garcia C."/>
            <person name="Mesa V."/>
            <person name="Sprenger R.R."/>
            <person name="Richter M."/>
            <person name="Diez M.S."/>
            <person name="Solano J."/>
            <person name="Bargiela R."/>
            <person name="Golyshina O.V."/>
            <person name="Manteca A."/>
            <person name="Ramos J.L."/>
            <person name="Gallego J.R."/>
            <person name="Llorente I."/>
            <person name="Martins Dos Santos V.A."/>
            <person name="Jensen O.N."/>
            <person name="Pelaez A.I."/>
            <person name="Sanchez J."/>
            <person name="Ferrer M."/>
        </authorList>
    </citation>
    <scope>NUCLEOTIDE SEQUENCE</scope>
</reference>
<evidence type="ECO:0000313" key="1">
    <source>
        <dbReference type="EMBL" id="EQD57470.1"/>
    </source>
</evidence>
<protein>
    <submittedName>
        <fullName evidence="1">Transposase IS4 family protein</fullName>
    </submittedName>
</protein>
<sequence length="264" mass="29260">PAGAYYDITKQAYYGSHCPYAQLGHDERGTAVVVGFGMVVSKEHHHPLLCRALYGGQNDFLSVSPTLEFLQGQRLRHLTLVMDKGMTSKANVLQAVKAGYHIVGSVKGWSKEAVAYASRWPGEELERSEYVVGTSHGGAVYARAFTAPLMEFPKMRIAVVENLSRKAEDRQARDLLLQELEGPVPTPRLQEIRAELGEVIVSSPGRRGFRVDPKAVEVERALDGRFLLFSTDRALDGREMYQAYFAKDAVEKAFRTSKGELSLG</sequence>
<dbReference type="EMBL" id="AUZY01005761">
    <property type="protein sequence ID" value="EQD57470.1"/>
    <property type="molecule type" value="Genomic_DNA"/>
</dbReference>
<reference evidence="1" key="1">
    <citation type="submission" date="2013-08" db="EMBL/GenBank/DDBJ databases">
        <authorList>
            <person name="Mendez C."/>
            <person name="Richter M."/>
            <person name="Ferrer M."/>
            <person name="Sanchez J."/>
        </authorList>
    </citation>
    <scope>NUCLEOTIDE SEQUENCE</scope>
</reference>
<accession>T1BU38</accession>
<feature type="non-terminal residue" evidence="1">
    <location>
        <position position="1"/>
    </location>
</feature>
<comment type="caution">
    <text evidence="1">The sequence shown here is derived from an EMBL/GenBank/DDBJ whole genome shotgun (WGS) entry which is preliminary data.</text>
</comment>
<organism evidence="1">
    <name type="scientific">mine drainage metagenome</name>
    <dbReference type="NCBI Taxonomy" id="410659"/>
    <lineage>
        <taxon>unclassified sequences</taxon>
        <taxon>metagenomes</taxon>
        <taxon>ecological metagenomes</taxon>
    </lineage>
</organism>
<feature type="non-terminal residue" evidence="1">
    <location>
        <position position="264"/>
    </location>
</feature>
<name>T1BU38_9ZZZZ</name>
<dbReference type="AlphaFoldDB" id="T1BU38"/>